<dbReference type="PANTHER" id="PTHR33463">
    <property type="entry name" value="NB-ARC DOMAIN-CONTAINING PROTEIN-RELATED"/>
    <property type="match status" value="1"/>
</dbReference>
<comment type="caution">
    <text evidence="2">The sequence shown here is derived from an EMBL/GenBank/DDBJ whole genome shotgun (WGS) entry which is preliminary data.</text>
</comment>
<evidence type="ECO:0000256" key="1">
    <source>
        <dbReference type="ARBA" id="ARBA00022821"/>
    </source>
</evidence>
<evidence type="ECO:0008006" key="4">
    <source>
        <dbReference type="Google" id="ProtNLM"/>
    </source>
</evidence>
<gene>
    <name evidence="2" type="ORF">V6N11_013353</name>
</gene>
<dbReference type="PANTHER" id="PTHR33463:SF220">
    <property type="entry name" value="NB-ARC DOMAIN-CONTAINING PROTEIN"/>
    <property type="match status" value="1"/>
</dbReference>
<evidence type="ECO:0000313" key="2">
    <source>
        <dbReference type="EMBL" id="KAK8977568.1"/>
    </source>
</evidence>
<protein>
    <recommendedName>
        <fullName evidence="4">Disease resistance protein</fullName>
    </recommendedName>
</protein>
<dbReference type="EMBL" id="JBBPBN010000117">
    <property type="protein sequence ID" value="KAK8977568.1"/>
    <property type="molecule type" value="Genomic_DNA"/>
</dbReference>
<dbReference type="Proteomes" id="UP001396334">
    <property type="component" value="Unassembled WGS sequence"/>
</dbReference>
<evidence type="ECO:0000313" key="3">
    <source>
        <dbReference type="Proteomes" id="UP001396334"/>
    </source>
</evidence>
<dbReference type="InterPro" id="IPR032675">
    <property type="entry name" value="LRR_dom_sf"/>
</dbReference>
<keyword evidence="3" id="KW-1185">Reference proteome</keyword>
<dbReference type="InterPro" id="IPR050905">
    <property type="entry name" value="Plant_NBS-LRR"/>
</dbReference>
<organism evidence="2 3">
    <name type="scientific">Hibiscus sabdariffa</name>
    <name type="common">roselle</name>
    <dbReference type="NCBI Taxonomy" id="183260"/>
    <lineage>
        <taxon>Eukaryota</taxon>
        <taxon>Viridiplantae</taxon>
        <taxon>Streptophyta</taxon>
        <taxon>Embryophyta</taxon>
        <taxon>Tracheophyta</taxon>
        <taxon>Spermatophyta</taxon>
        <taxon>Magnoliopsida</taxon>
        <taxon>eudicotyledons</taxon>
        <taxon>Gunneridae</taxon>
        <taxon>Pentapetalae</taxon>
        <taxon>rosids</taxon>
        <taxon>malvids</taxon>
        <taxon>Malvales</taxon>
        <taxon>Malvaceae</taxon>
        <taxon>Malvoideae</taxon>
        <taxon>Hibiscus</taxon>
    </lineage>
</organism>
<dbReference type="Gene3D" id="3.80.10.10">
    <property type="entry name" value="Ribonuclease Inhibitor"/>
    <property type="match status" value="1"/>
</dbReference>
<accession>A0ABR2NNB4</accession>
<name>A0ABR2NNB4_9ROSI</name>
<proteinExistence type="predicted"/>
<reference evidence="2 3" key="1">
    <citation type="journal article" date="2024" name="G3 (Bethesda)">
        <title>Genome assembly of Hibiscus sabdariffa L. provides insights into metabolisms of medicinal natural products.</title>
        <authorList>
            <person name="Kim T."/>
        </authorList>
    </citation>
    <scope>NUCLEOTIDE SEQUENCE [LARGE SCALE GENOMIC DNA]</scope>
    <source>
        <strain evidence="2">TK-2024</strain>
        <tissue evidence="2">Old leaves</tissue>
    </source>
</reference>
<sequence>MLCSNVTWLILAPNLRYIKIMGCAKMEEIMSERKLGEVADVVGNPYPTPFLKLEILCLFELPELKSIYSDALPFPCLQYFYVRNCRELKKLPLNSDSATKGNLLIRGNEDWRSKLEWENEAIRQAFLPSWGKCFPT</sequence>
<keyword evidence="1" id="KW-0611">Plant defense</keyword>